<reference evidence="2" key="1">
    <citation type="submission" date="2021-01" db="EMBL/GenBank/DDBJ databases">
        <authorList>
            <consortium name="Aspergillus puulaauensis MK2 genome sequencing consortium"/>
            <person name="Kazuki M."/>
            <person name="Futagami T."/>
        </authorList>
    </citation>
    <scope>NUCLEOTIDE SEQUENCE</scope>
    <source>
        <strain evidence="2">MK2</strain>
    </source>
</reference>
<gene>
    <name evidence="2" type="ORF">APUU_80195A</name>
</gene>
<evidence type="ECO:0000313" key="3">
    <source>
        <dbReference type="Proteomes" id="UP000654913"/>
    </source>
</evidence>
<evidence type="ECO:0000256" key="1">
    <source>
        <dbReference type="SAM" id="MobiDB-lite"/>
    </source>
</evidence>
<dbReference type="EMBL" id="AP024450">
    <property type="protein sequence ID" value="BCS29892.1"/>
    <property type="molecule type" value="Genomic_DNA"/>
</dbReference>
<proteinExistence type="predicted"/>
<accession>A0A7R8AT67</accession>
<organism evidence="2 3">
    <name type="scientific">Aspergillus puulaauensis</name>
    <dbReference type="NCBI Taxonomy" id="1220207"/>
    <lineage>
        <taxon>Eukaryota</taxon>
        <taxon>Fungi</taxon>
        <taxon>Dikarya</taxon>
        <taxon>Ascomycota</taxon>
        <taxon>Pezizomycotina</taxon>
        <taxon>Eurotiomycetes</taxon>
        <taxon>Eurotiomycetidae</taxon>
        <taxon>Eurotiales</taxon>
        <taxon>Aspergillaceae</taxon>
        <taxon>Aspergillus</taxon>
    </lineage>
</organism>
<protein>
    <submittedName>
        <fullName evidence="2">Uncharacterized protein</fullName>
    </submittedName>
</protein>
<dbReference type="AlphaFoldDB" id="A0A7R8AT67"/>
<dbReference type="GeneID" id="64979889"/>
<name>A0A7R8AT67_9EURO</name>
<sequence>MCRPSPAGNLESREFEDIPEANNITLSLPHAAEKAIDPRAFNSVPGSRRFGREMRERQLNSYLPNVIGKGHADSVYGPVMKFSHGDPATDERAVMRQAQFRDELFQWGTGGLCGCTMVTLVSRRAVWMAHFWETFSHADSDWVPGAPIPAPDQFGTEHMVSYRQFQQRILRALRTAEPPANPVTARGRNPKGYIAPEGPPIDPKLFNDPEDGTELHIMTPYVSTEEPIETTTELEYANRIEEVKAEIADILGIRPMEHVWPYRKLRWSYPDEYALVDKTCRGFALFQYDPDADGDGNRGWRIMYESKEIRKFLD</sequence>
<dbReference type="Proteomes" id="UP000654913">
    <property type="component" value="Chromosome 8"/>
</dbReference>
<dbReference type="KEGG" id="apuu:APUU_80195A"/>
<dbReference type="OrthoDB" id="3886018at2759"/>
<evidence type="ECO:0000313" key="2">
    <source>
        <dbReference type="EMBL" id="BCS29892.1"/>
    </source>
</evidence>
<dbReference type="RefSeq" id="XP_041562078.1">
    <property type="nucleotide sequence ID" value="XM_041696449.1"/>
</dbReference>
<feature type="region of interest" description="Disordered" evidence="1">
    <location>
        <begin position="179"/>
        <end position="201"/>
    </location>
</feature>
<keyword evidence="3" id="KW-1185">Reference proteome</keyword>
<reference evidence="2" key="2">
    <citation type="submission" date="2021-02" db="EMBL/GenBank/DDBJ databases">
        <title>Aspergillus puulaauensis MK2 genome sequence.</title>
        <authorList>
            <person name="Futagami T."/>
            <person name="Mori K."/>
            <person name="Kadooka C."/>
            <person name="Tanaka T."/>
        </authorList>
    </citation>
    <scope>NUCLEOTIDE SEQUENCE</scope>
    <source>
        <strain evidence="2">MK2</strain>
    </source>
</reference>